<protein>
    <submittedName>
        <fullName evidence="2">Uncharacterized protein</fullName>
    </submittedName>
</protein>
<keyword evidence="1" id="KW-1133">Transmembrane helix</keyword>
<organism evidence="2 3">
    <name type="scientific">Rhynchophorus ferrugineus</name>
    <name type="common">Red palm weevil</name>
    <name type="synonym">Curculio ferrugineus</name>
    <dbReference type="NCBI Taxonomy" id="354439"/>
    <lineage>
        <taxon>Eukaryota</taxon>
        <taxon>Metazoa</taxon>
        <taxon>Ecdysozoa</taxon>
        <taxon>Arthropoda</taxon>
        <taxon>Hexapoda</taxon>
        <taxon>Insecta</taxon>
        <taxon>Pterygota</taxon>
        <taxon>Neoptera</taxon>
        <taxon>Endopterygota</taxon>
        <taxon>Coleoptera</taxon>
        <taxon>Polyphaga</taxon>
        <taxon>Cucujiformia</taxon>
        <taxon>Curculionidae</taxon>
        <taxon>Dryophthorinae</taxon>
        <taxon>Rhynchophorus</taxon>
    </lineage>
</organism>
<evidence type="ECO:0000313" key="3">
    <source>
        <dbReference type="Proteomes" id="UP000625711"/>
    </source>
</evidence>
<reference evidence="2" key="1">
    <citation type="submission" date="2020-08" db="EMBL/GenBank/DDBJ databases">
        <title>Genome sequencing and assembly of the red palm weevil Rhynchophorus ferrugineus.</title>
        <authorList>
            <person name="Dias G.B."/>
            <person name="Bergman C.M."/>
            <person name="Manee M."/>
        </authorList>
    </citation>
    <scope>NUCLEOTIDE SEQUENCE</scope>
    <source>
        <strain evidence="2">AA-2017</strain>
        <tissue evidence="2">Whole larva</tissue>
    </source>
</reference>
<accession>A0A834I388</accession>
<keyword evidence="1" id="KW-0472">Membrane</keyword>
<comment type="caution">
    <text evidence="2">The sequence shown here is derived from an EMBL/GenBank/DDBJ whole genome shotgun (WGS) entry which is preliminary data.</text>
</comment>
<dbReference type="EMBL" id="JAACXV010013855">
    <property type="protein sequence ID" value="KAF7272089.1"/>
    <property type="molecule type" value="Genomic_DNA"/>
</dbReference>
<proteinExistence type="predicted"/>
<evidence type="ECO:0000256" key="1">
    <source>
        <dbReference type="SAM" id="Phobius"/>
    </source>
</evidence>
<feature type="transmembrane region" description="Helical" evidence="1">
    <location>
        <begin position="45"/>
        <end position="64"/>
    </location>
</feature>
<dbReference type="AlphaFoldDB" id="A0A834I388"/>
<dbReference type="Proteomes" id="UP000625711">
    <property type="component" value="Unassembled WGS sequence"/>
</dbReference>
<name>A0A834I388_RHYFE</name>
<evidence type="ECO:0000313" key="2">
    <source>
        <dbReference type="EMBL" id="KAF7272089.1"/>
    </source>
</evidence>
<gene>
    <name evidence="2" type="ORF">GWI33_015094</name>
</gene>
<sequence>MTPYSLRFLAKTEKTSTRPPDTVPPYHFDMFRWANEKGCLGHVRLLLFFSWALTTYVFLVTSLLQPEWVNWVYVVATSKFLGGRHRANTKHECASQ</sequence>
<keyword evidence="3" id="KW-1185">Reference proteome</keyword>
<keyword evidence="1" id="KW-0812">Transmembrane</keyword>